<evidence type="ECO:0000313" key="3">
    <source>
        <dbReference type="Proteomes" id="UP000005237"/>
    </source>
</evidence>
<reference evidence="2" key="2">
    <citation type="submission" date="2022-06" db="UniProtKB">
        <authorList>
            <consortium name="EnsemblMetazoa"/>
        </authorList>
    </citation>
    <scope>IDENTIFICATION</scope>
    <source>
        <strain evidence="2">DF5081</strain>
    </source>
</reference>
<dbReference type="AlphaFoldDB" id="A0A8R1IQK8"/>
<name>A0A8R1IQK8_CAEJA</name>
<sequence>MIEHRWPTDRNSSSSSSRAHHSHVNASSIRSHSIDASAVNRSPSSAYFAHRHPSTYRQHEYPICGVSPRYPSHFHDREHFQQ</sequence>
<feature type="region of interest" description="Disordered" evidence="1">
    <location>
        <begin position="1"/>
        <end position="37"/>
    </location>
</feature>
<evidence type="ECO:0000313" key="2">
    <source>
        <dbReference type="EnsemblMetazoa" id="CJA38848.1"/>
    </source>
</evidence>
<reference evidence="3" key="1">
    <citation type="submission" date="2010-08" db="EMBL/GenBank/DDBJ databases">
        <authorList>
            <consortium name="Caenorhabditis japonica Sequencing Consortium"/>
            <person name="Wilson R.K."/>
        </authorList>
    </citation>
    <scope>NUCLEOTIDE SEQUENCE [LARGE SCALE GENOMIC DNA]</scope>
    <source>
        <strain evidence="3">DF5081</strain>
    </source>
</reference>
<keyword evidence="3" id="KW-1185">Reference proteome</keyword>
<evidence type="ECO:0000256" key="1">
    <source>
        <dbReference type="SAM" id="MobiDB-lite"/>
    </source>
</evidence>
<dbReference type="Proteomes" id="UP000005237">
    <property type="component" value="Unassembled WGS sequence"/>
</dbReference>
<accession>A0A8R1IQK8</accession>
<protein>
    <submittedName>
        <fullName evidence="2">Uncharacterized protein</fullName>
    </submittedName>
</protein>
<organism evidence="2 3">
    <name type="scientific">Caenorhabditis japonica</name>
    <dbReference type="NCBI Taxonomy" id="281687"/>
    <lineage>
        <taxon>Eukaryota</taxon>
        <taxon>Metazoa</taxon>
        <taxon>Ecdysozoa</taxon>
        <taxon>Nematoda</taxon>
        <taxon>Chromadorea</taxon>
        <taxon>Rhabditida</taxon>
        <taxon>Rhabditina</taxon>
        <taxon>Rhabditomorpha</taxon>
        <taxon>Rhabditoidea</taxon>
        <taxon>Rhabditidae</taxon>
        <taxon>Peloderinae</taxon>
        <taxon>Caenorhabditis</taxon>
    </lineage>
</organism>
<dbReference type="EnsemblMetazoa" id="CJA38848.1">
    <property type="protein sequence ID" value="CJA38848.1"/>
    <property type="gene ID" value="WBGene00214695"/>
</dbReference>
<proteinExistence type="predicted"/>